<dbReference type="PANTHER" id="PTHR43834:SF6">
    <property type="entry name" value="GTPASE DER"/>
    <property type="match status" value="1"/>
</dbReference>
<dbReference type="NCBIfam" id="TIGR03594">
    <property type="entry name" value="GTPase_EngA"/>
    <property type="match status" value="1"/>
</dbReference>
<dbReference type="Gene3D" id="3.30.300.20">
    <property type="match status" value="1"/>
</dbReference>
<dbReference type="InterPro" id="IPR015946">
    <property type="entry name" value="KH_dom-like_a/b"/>
</dbReference>
<feature type="domain" description="EngA-type G" evidence="12">
    <location>
        <begin position="174"/>
        <end position="349"/>
    </location>
</feature>
<evidence type="ECO:0000313" key="14">
    <source>
        <dbReference type="Proteomes" id="UP001431532"/>
    </source>
</evidence>
<dbReference type="HAMAP" id="MF_00195">
    <property type="entry name" value="GTPase_Der"/>
    <property type="match status" value="1"/>
</dbReference>
<evidence type="ECO:0000256" key="11">
    <source>
        <dbReference type="RuleBase" id="RU004481"/>
    </source>
</evidence>
<reference evidence="13" key="1">
    <citation type="submission" date="2023-05" db="EMBL/GenBank/DDBJ databases">
        <title>Mariniplasma microaerophilum sp. nov., a novel anaerobic mollicute isolated from terrestrial mud volcano, Taman Peninsula, Russia.</title>
        <authorList>
            <person name="Khomyakova M.A."/>
            <person name="Merkel A.Y."/>
            <person name="Slobodkin A.I."/>
        </authorList>
    </citation>
    <scope>NUCLEOTIDE SEQUENCE</scope>
    <source>
        <strain evidence="13">M4Ah</strain>
    </source>
</reference>
<evidence type="ECO:0000256" key="5">
    <source>
        <dbReference type="ARBA" id="ARBA00022741"/>
    </source>
</evidence>
<evidence type="ECO:0000256" key="3">
    <source>
        <dbReference type="ARBA" id="ARBA00022517"/>
    </source>
</evidence>
<dbReference type="RefSeq" id="WP_282838755.1">
    <property type="nucleotide sequence ID" value="NZ_JASCXW010000003.1"/>
</dbReference>
<dbReference type="InterPro" id="IPR031166">
    <property type="entry name" value="G_ENGA"/>
</dbReference>
<feature type="binding site" evidence="9">
    <location>
        <begin position="180"/>
        <end position="187"/>
    </location>
    <ligand>
        <name>GTP</name>
        <dbReference type="ChEBI" id="CHEBI:37565"/>
        <label>2</label>
    </ligand>
</feature>
<comment type="similarity">
    <text evidence="1 9 10 11">Belongs to the TRAFAC class TrmE-Era-EngA-EngB-Septin-like GTPase superfamily. EngA (Der) GTPase family.</text>
</comment>
<dbReference type="FunFam" id="3.30.300.20:FF:000004">
    <property type="entry name" value="GTPase Der"/>
    <property type="match status" value="1"/>
</dbReference>
<feature type="binding site" evidence="9">
    <location>
        <begin position="9"/>
        <end position="16"/>
    </location>
    <ligand>
        <name>GTP</name>
        <dbReference type="ChEBI" id="CHEBI:37565"/>
        <label>1</label>
    </ligand>
</feature>
<evidence type="ECO:0000256" key="8">
    <source>
        <dbReference type="ARBA" id="ARBA00053470"/>
    </source>
</evidence>
<evidence type="ECO:0000256" key="10">
    <source>
        <dbReference type="PROSITE-ProRule" id="PRU01049"/>
    </source>
</evidence>
<comment type="function">
    <text evidence="8 9 11">GTPase that plays an essential role in the late steps of ribosome biogenesis.</text>
</comment>
<dbReference type="PANTHER" id="PTHR43834">
    <property type="entry name" value="GTPASE DER"/>
    <property type="match status" value="1"/>
</dbReference>
<sequence>MPYKVAIVGRPNVGKSSLFNRLVGSRLSITDDEAGVTRDRIYARAEWLTKNFRVIDTGGIDIGDAPFLNQIKAQAQVAMDEADTIIFVVDGKNGLVDSDYYIAKLLYSSNKPVILVVNKIDDVNQMNNTYEFYALGLGDPIAISSHHGIGIGDLLDKVISYMTEEDVIYEEDVISFSIVGRPNVGKSSLTNAILGEERVIVSEISGTTTDAIDTQFKKDRNQYVVIDTAGIKKRGKVYENTDKYSVLRALSAIERSDVSLLIIDGVEGIIEQDKHVAGYISDYGKAVVIVVNKWDAVEKNDKTMKKMEEKIKEEFKFLDYAQIVFVSAKYSERLNTIFPAINTAFDNYKKSVQTSILNDLLSDAVAMNPTPIFNHGKAQFNYVTQVATKPPTFILFVNNPDFVHFSYLRYLNNQFRSAIDFTGTPIKLILRKKA</sequence>
<dbReference type="GO" id="GO:0016787">
    <property type="term" value="F:hydrolase activity"/>
    <property type="evidence" value="ECO:0007669"/>
    <property type="project" value="UniProtKB-KW"/>
</dbReference>
<dbReference type="PROSITE" id="PS51712">
    <property type="entry name" value="G_ENGA"/>
    <property type="match status" value="2"/>
</dbReference>
<organism evidence="13 14">
    <name type="scientific">Peloplasma aerotolerans</name>
    <dbReference type="NCBI Taxonomy" id="3044389"/>
    <lineage>
        <taxon>Bacteria</taxon>
        <taxon>Bacillati</taxon>
        <taxon>Mycoplasmatota</taxon>
        <taxon>Mollicutes</taxon>
        <taxon>Acholeplasmatales</taxon>
        <taxon>Acholeplasmataceae</taxon>
        <taxon>Peloplasma</taxon>
    </lineage>
</organism>
<keyword evidence="5 9" id="KW-0547">Nucleotide-binding</keyword>
<keyword evidence="13" id="KW-0378">Hydrolase</keyword>
<keyword evidence="3 9" id="KW-0690">Ribosome biogenesis</keyword>
<dbReference type="Proteomes" id="UP001431532">
    <property type="component" value="Unassembled WGS sequence"/>
</dbReference>
<evidence type="ECO:0000256" key="4">
    <source>
        <dbReference type="ARBA" id="ARBA00022737"/>
    </source>
</evidence>
<dbReference type="InterPro" id="IPR006073">
    <property type="entry name" value="GTP-bd"/>
</dbReference>
<accession>A0AAW6U392</accession>
<dbReference type="GO" id="GO:0042254">
    <property type="term" value="P:ribosome biogenesis"/>
    <property type="evidence" value="ECO:0007669"/>
    <property type="project" value="UniProtKB-KW"/>
</dbReference>
<evidence type="ECO:0000313" key="13">
    <source>
        <dbReference type="EMBL" id="MDI6452340.1"/>
    </source>
</evidence>
<evidence type="ECO:0000256" key="9">
    <source>
        <dbReference type="HAMAP-Rule" id="MF_00195"/>
    </source>
</evidence>
<evidence type="ECO:0000256" key="7">
    <source>
        <dbReference type="ARBA" id="ARBA00032345"/>
    </source>
</evidence>
<evidence type="ECO:0000256" key="2">
    <source>
        <dbReference type="ARBA" id="ARBA00020953"/>
    </source>
</evidence>
<keyword evidence="4 11" id="KW-0677">Repeat</keyword>
<dbReference type="InterPro" id="IPR032859">
    <property type="entry name" value="KH_dom-like"/>
</dbReference>
<dbReference type="InterPro" id="IPR027417">
    <property type="entry name" value="P-loop_NTPase"/>
</dbReference>
<dbReference type="PIRSF" id="PIRSF006485">
    <property type="entry name" value="GTP-binding_EngA"/>
    <property type="match status" value="1"/>
</dbReference>
<dbReference type="EMBL" id="JASCXW010000003">
    <property type="protein sequence ID" value="MDI6452340.1"/>
    <property type="molecule type" value="Genomic_DNA"/>
</dbReference>
<dbReference type="PRINTS" id="PR00449">
    <property type="entry name" value="RASTRNSFRMNG"/>
</dbReference>
<feature type="binding site" evidence="9">
    <location>
        <begin position="118"/>
        <end position="121"/>
    </location>
    <ligand>
        <name>GTP</name>
        <dbReference type="ChEBI" id="CHEBI:37565"/>
        <label>1</label>
    </ligand>
</feature>
<protein>
    <recommendedName>
        <fullName evidence="2 9">GTPase Der</fullName>
    </recommendedName>
    <alternativeName>
        <fullName evidence="7 9">GTP-binding protein EngA</fullName>
    </alternativeName>
</protein>
<feature type="binding site" evidence="9">
    <location>
        <begin position="292"/>
        <end position="295"/>
    </location>
    <ligand>
        <name>GTP</name>
        <dbReference type="ChEBI" id="CHEBI:37565"/>
        <label>2</label>
    </ligand>
</feature>
<dbReference type="SUPFAM" id="SSF52540">
    <property type="entry name" value="P-loop containing nucleoside triphosphate hydrolases"/>
    <property type="match status" value="2"/>
</dbReference>
<keyword evidence="6 9" id="KW-0342">GTP-binding</keyword>
<name>A0AAW6U392_9MOLU</name>
<dbReference type="CDD" id="cd01895">
    <property type="entry name" value="EngA2"/>
    <property type="match status" value="1"/>
</dbReference>
<feature type="binding site" evidence="9">
    <location>
        <begin position="56"/>
        <end position="60"/>
    </location>
    <ligand>
        <name>GTP</name>
        <dbReference type="ChEBI" id="CHEBI:37565"/>
        <label>1</label>
    </ligand>
</feature>
<dbReference type="InterPro" id="IPR016484">
    <property type="entry name" value="GTPase_Der"/>
</dbReference>
<dbReference type="NCBIfam" id="TIGR00231">
    <property type="entry name" value="small_GTP"/>
    <property type="match status" value="2"/>
</dbReference>
<dbReference type="FunFam" id="3.40.50.300:FF:000057">
    <property type="entry name" value="GTPase Der"/>
    <property type="match status" value="1"/>
</dbReference>
<evidence type="ECO:0000259" key="12">
    <source>
        <dbReference type="PROSITE" id="PS51712"/>
    </source>
</evidence>
<dbReference type="CDD" id="cd01894">
    <property type="entry name" value="EngA1"/>
    <property type="match status" value="1"/>
</dbReference>
<proteinExistence type="inferred from homology"/>
<keyword evidence="14" id="KW-1185">Reference proteome</keyword>
<gene>
    <name evidence="9 13" type="primary">der</name>
    <name evidence="13" type="ORF">QJ521_02080</name>
</gene>
<feature type="domain" description="EngA-type G" evidence="12">
    <location>
        <begin position="3"/>
        <end position="166"/>
    </location>
</feature>
<feature type="binding site" evidence="9">
    <location>
        <begin position="227"/>
        <end position="231"/>
    </location>
    <ligand>
        <name>GTP</name>
        <dbReference type="ChEBI" id="CHEBI:37565"/>
        <label>2</label>
    </ligand>
</feature>
<dbReference type="FunFam" id="3.40.50.300:FF:000040">
    <property type="entry name" value="GTPase Der"/>
    <property type="match status" value="1"/>
</dbReference>
<dbReference type="Pfam" id="PF01926">
    <property type="entry name" value="MMR_HSR1"/>
    <property type="match status" value="2"/>
</dbReference>
<evidence type="ECO:0000256" key="1">
    <source>
        <dbReference type="ARBA" id="ARBA00008279"/>
    </source>
</evidence>
<dbReference type="Gene3D" id="3.40.50.300">
    <property type="entry name" value="P-loop containing nucleotide triphosphate hydrolases"/>
    <property type="match status" value="2"/>
</dbReference>
<dbReference type="InterPro" id="IPR005225">
    <property type="entry name" value="Small_GTP-bd"/>
</dbReference>
<evidence type="ECO:0000256" key="6">
    <source>
        <dbReference type="ARBA" id="ARBA00023134"/>
    </source>
</evidence>
<dbReference type="AlphaFoldDB" id="A0AAW6U392"/>
<dbReference type="GO" id="GO:0005525">
    <property type="term" value="F:GTP binding"/>
    <property type="evidence" value="ECO:0007669"/>
    <property type="project" value="UniProtKB-UniRule"/>
</dbReference>
<comment type="subunit">
    <text evidence="9">Associates with the 50S ribosomal subunit.</text>
</comment>
<dbReference type="Pfam" id="PF14714">
    <property type="entry name" value="KH_dom-like"/>
    <property type="match status" value="1"/>
</dbReference>
<comment type="caution">
    <text evidence="13">The sequence shown here is derived from an EMBL/GenBank/DDBJ whole genome shotgun (WGS) entry which is preliminary data.</text>
</comment>
<dbReference type="GO" id="GO:0043022">
    <property type="term" value="F:ribosome binding"/>
    <property type="evidence" value="ECO:0007669"/>
    <property type="project" value="TreeGrafter"/>
</dbReference>